<dbReference type="AlphaFoldDB" id="A0A813EUL0"/>
<protein>
    <submittedName>
        <fullName evidence="2">Uncharacterized protein</fullName>
    </submittedName>
</protein>
<dbReference type="Proteomes" id="UP000654075">
    <property type="component" value="Unassembled WGS sequence"/>
</dbReference>
<feature type="transmembrane region" description="Helical" evidence="1">
    <location>
        <begin position="65"/>
        <end position="85"/>
    </location>
</feature>
<sequence>NATQEEASLGRYGQCMSTTAKALLKLFGVLPCQGRVGYLSAAIVNLLLLSAAVGPLIAFSDSHRHVVWSAFNGSLMCLGMMMALFCNRRNKTHKLVAPECCPPKLYSQWMSTIPSDLLSASLFFFTQIAFIRPFKAFWGHAAGQDCENYDSWSLQLSHVVAAAVFSMLMFLKLHVLSCLDLMIDDFSRQYAEHGNAEHGIWQWSLIQATLNQASNRLEGSFLMSFTAITAGFA</sequence>
<feature type="transmembrane region" description="Helical" evidence="1">
    <location>
        <begin position="158"/>
        <end position="179"/>
    </location>
</feature>
<evidence type="ECO:0000313" key="2">
    <source>
        <dbReference type="EMBL" id="CAE8603459.1"/>
    </source>
</evidence>
<proteinExistence type="predicted"/>
<feature type="non-terminal residue" evidence="2">
    <location>
        <position position="233"/>
    </location>
</feature>
<keyword evidence="3" id="KW-1185">Reference proteome</keyword>
<dbReference type="EMBL" id="CAJNNV010015414">
    <property type="protein sequence ID" value="CAE8603459.1"/>
    <property type="molecule type" value="Genomic_DNA"/>
</dbReference>
<feature type="transmembrane region" description="Helical" evidence="1">
    <location>
        <begin position="36"/>
        <end position="59"/>
    </location>
</feature>
<keyword evidence="1" id="KW-0472">Membrane</keyword>
<organism evidence="2 3">
    <name type="scientific">Polarella glacialis</name>
    <name type="common">Dinoflagellate</name>
    <dbReference type="NCBI Taxonomy" id="89957"/>
    <lineage>
        <taxon>Eukaryota</taxon>
        <taxon>Sar</taxon>
        <taxon>Alveolata</taxon>
        <taxon>Dinophyceae</taxon>
        <taxon>Suessiales</taxon>
        <taxon>Suessiaceae</taxon>
        <taxon>Polarella</taxon>
    </lineage>
</organism>
<accession>A0A813EUL0</accession>
<evidence type="ECO:0000313" key="3">
    <source>
        <dbReference type="Proteomes" id="UP000654075"/>
    </source>
</evidence>
<feature type="transmembrane region" description="Helical" evidence="1">
    <location>
        <begin position="117"/>
        <end position="138"/>
    </location>
</feature>
<gene>
    <name evidence="2" type="ORF">PGLA1383_LOCUS21668</name>
</gene>
<keyword evidence="1" id="KW-1133">Transmembrane helix</keyword>
<reference evidence="2" key="1">
    <citation type="submission" date="2021-02" db="EMBL/GenBank/DDBJ databases">
        <authorList>
            <person name="Dougan E. K."/>
            <person name="Rhodes N."/>
            <person name="Thang M."/>
            <person name="Chan C."/>
        </authorList>
    </citation>
    <scope>NUCLEOTIDE SEQUENCE</scope>
</reference>
<comment type="caution">
    <text evidence="2">The sequence shown here is derived from an EMBL/GenBank/DDBJ whole genome shotgun (WGS) entry which is preliminary data.</text>
</comment>
<evidence type="ECO:0000256" key="1">
    <source>
        <dbReference type="SAM" id="Phobius"/>
    </source>
</evidence>
<name>A0A813EUL0_POLGL</name>
<keyword evidence="1" id="KW-0812">Transmembrane</keyword>